<dbReference type="InterPro" id="IPR015797">
    <property type="entry name" value="NUDIX_hydrolase-like_dom_sf"/>
</dbReference>
<dbReference type="OrthoDB" id="9806150at2"/>
<evidence type="ECO:0000256" key="1">
    <source>
        <dbReference type="ARBA" id="ARBA00022801"/>
    </source>
</evidence>
<dbReference type="GO" id="GO:0019693">
    <property type="term" value="P:ribose phosphate metabolic process"/>
    <property type="evidence" value="ECO:0007669"/>
    <property type="project" value="TreeGrafter"/>
</dbReference>
<dbReference type="Proteomes" id="UP000197783">
    <property type="component" value="Unassembled WGS sequence"/>
</dbReference>
<reference evidence="3 4" key="1">
    <citation type="submission" date="2017-03" db="EMBL/GenBank/DDBJ databases">
        <title>Genome sequence of Sphingomonas mucosissima DSM 17494.</title>
        <authorList>
            <person name="Poehlein A."/>
            <person name="Wuebbeler J.H."/>
            <person name="Steinbuechel A."/>
            <person name="Daniel R."/>
        </authorList>
    </citation>
    <scope>NUCLEOTIDE SEQUENCE [LARGE SCALE GENOMIC DNA]</scope>
    <source>
        <strain evidence="3 4">DSM 17494</strain>
    </source>
</reference>
<gene>
    <name evidence="3" type="ORF">SPMU_28180</name>
</gene>
<proteinExistence type="predicted"/>
<dbReference type="PROSITE" id="PS51462">
    <property type="entry name" value="NUDIX"/>
    <property type="match status" value="1"/>
</dbReference>
<dbReference type="PANTHER" id="PTHR11839">
    <property type="entry name" value="UDP/ADP-SUGAR PYROPHOSPHATASE"/>
    <property type="match status" value="1"/>
</dbReference>
<dbReference type="RefSeq" id="WP_088334511.1">
    <property type="nucleotide sequence ID" value="NZ_NBBJ01000005.1"/>
</dbReference>
<dbReference type="Gene3D" id="3.90.79.10">
    <property type="entry name" value="Nucleoside Triphosphate Pyrophosphohydrolase"/>
    <property type="match status" value="1"/>
</dbReference>
<dbReference type="Pfam" id="PF00293">
    <property type="entry name" value="NUDIX"/>
    <property type="match status" value="1"/>
</dbReference>
<protein>
    <submittedName>
        <fullName evidence="3">Adenosine nucleotide hydrolase NudE</fullName>
    </submittedName>
</protein>
<dbReference type="InterPro" id="IPR000086">
    <property type="entry name" value="NUDIX_hydrolase_dom"/>
</dbReference>
<comment type="caution">
    <text evidence="3">The sequence shown here is derived from an EMBL/GenBank/DDBJ whole genome shotgun (WGS) entry which is preliminary data.</text>
</comment>
<dbReference type="EMBL" id="NBBJ01000005">
    <property type="protein sequence ID" value="OWK28557.1"/>
    <property type="molecule type" value="Genomic_DNA"/>
</dbReference>
<dbReference type="SUPFAM" id="SSF55811">
    <property type="entry name" value="Nudix"/>
    <property type="match status" value="1"/>
</dbReference>
<evidence type="ECO:0000313" key="4">
    <source>
        <dbReference type="Proteomes" id="UP000197783"/>
    </source>
</evidence>
<keyword evidence="1 3" id="KW-0378">Hydrolase</keyword>
<accession>A0A245ZFN3</accession>
<dbReference type="CDD" id="cd03424">
    <property type="entry name" value="NUDIX_ADPRase_Nudt5_UGPPase_Nudt14"/>
    <property type="match status" value="1"/>
</dbReference>
<dbReference type="AlphaFoldDB" id="A0A245ZFN3"/>
<dbReference type="GO" id="GO:0006753">
    <property type="term" value="P:nucleoside phosphate metabolic process"/>
    <property type="evidence" value="ECO:0007669"/>
    <property type="project" value="TreeGrafter"/>
</dbReference>
<name>A0A245ZFN3_9SPHN</name>
<dbReference type="GO" id="GO:0016787">
    <property type="term" value="F:hydrolase activity"/>
    <property type="evidence" value="ECO:0007669"/>
    <property type="project" value="UniProtKB-KW"/>
</dbReference>
<organism evidence="3 4">
    <name type="scientific">Sphingomonas mucosissima</name>
    <dbReference type="NCBI Taxonomy" id="370959"/>
    <lineage>
        <taxon>Bacteria</taxon>
        <taxon>Pseudomonadati</taxon>
        <taxon>Pseudomonadota</taxon>
        <taxon>Alphaproteobacteria</taxon>
        <taxon>Sphingomonadales</taxon>
        <taxon>Sphingomonadaceae</taxon>
        <taxon>Sphingomonas</taxon>
    </lineage>
</organism>
<dbReference type="PANTHER" id="PTHR11839:SF1">
    <property type="entry name" value="ADP-SUGAR PYROPHOSPHATASE"/>
    <property type="match status" value="1"/>
</dbReference>
<sequence length="193" mass="21215">MSDEQEDDLPPWQVVSSRRVIDDPWLRVRADDCVTAEGVRIAPFFVTEHPDWAIVVAIDEQDRLLLVDQYRHGWGVTSRELPTGAIDLEDADPIAAGQRELLEETGYGGGEWRLVATLAPNPSNQSNRCYAILATGVRKLAEPQDEPTERLRLVTLPVEEAVATARGGGIVQAMHVAALAMALPERWSGLPDA</sequence>
<evidence type="ECO:0000259" key="2">
    <source>
        <dbReference type="PROSITE" id="PS51462"/>
    </source>
</evidence>
<evidence type="ECO:0000313" key="3">
    <source>
        <dbReference type="EMBL" id="OWK28557.1"/>
    </source>
</evidence>
<feature type="domain" description="Nudix hydrolase" evidence="2">
    <location>
        <begin position="47"/>
        <end position="178"/>
    </location>
</feature>
<keyword evidence="4" id="KW-1185">Reference proteome</keyword>